<proteinExistence type="predicted"/>
<comment type="caution">
    <text evidence="3">The sequence shown here is derived from an EMBL/GenBank/DDBJ whole genome shotgun (WGS) entry which is preliminary data.</text>
</comment>
<feature type="region of interest" description="Disordered" evidence="1">
    <location>
        <begin position="81"/>
        <end position="100"/>
    </location>
</feature>
<evidence type="ECO:0000313" key="3">
    <source>
        <dbReference type="EMBL" id="KLJ06620.1"/>
    </source>
</evidence>
<protein>
    <recommendedName>
        <fullName evidence="2">Cytochrome c oxidase assembly factor 3 mitochondrial coiled-coil domain-containing protein</fullName>
    </recommendedName>
</protein>
<evidence type="ECO:0000313" key="4">
    <source>
        <dbReference type="Proteomes" id="UP000053573"/>
    </source>
</evidence>
<dbReference type="InterPro" id="IPR018628">
    <property type="entry name" value="Coa3_CC"/>
</dbReference>
<dbReference type="OrthoDB" id="10018333at2759"/>
<dbReference type="EMBL" id="LDEV01003004">
    <property type="protein sequence ID" value="KLJ06620.1"/>
    <property type="molecule type" value="Genomic_DNA"/>
</dbReference>
<dbReference type="Pfam" id="PF09813">
    <property type="entry name" value="Coa3_cc"/>
    <property type="match status" value="1"/>
</dbReference>
<sequence length="100" mass="10861">MTIFKSSYYDKDYRAGAALIRARRPYLIRNAATGIALFGLCIGVCTHSTPSVSPRTVLAWSNRDALVDAFTINAVGQDDFSDVQLPEKKPTDPAPAQGTK</sequence>
<name>A0A0H1B5E8_9EURO</name>
<organism evidence="3 4">
    <name type="scientific">Blastomyces silverae</name>
    <dbReference type="NCBI Taxonomy" id="2060906"/>
    <lineage>
        <taxon>Eukaryota</taxon>
        <taxon>Fungi</taxon>
        <taxon>Dikarya</taxon>
        <taxon>Ascomycota</taxon>
        <taxon>Pezizomycotina</taxon>
        <taxon>Eurotiomycetes</taxon>
        <taxon>Eurotiomycetidae</taxon>
        <taxon>Onygenales</taxon>
        <taxon>Ajellomycetaceae</taxon>
        <taxon>Blastomyces</taxon>
    </lineage>
</organism>
<accession>A0A0H1B5E8</accession>
<keyword evidence="4" id="KW-1185">Reference proteome</keyword>
<dbReference type="STRING" id="2060906.A0A0H1B5E8"/>
<dbReference type="AlphaFoldDB" id="A0A0H1B5E8"/>
<dbReference type="Proteomes" id="UP000053573">
    <property type="component" value="Unassembled WGS sequence"/>
</dbReference>
<evidence type="ECO:0000259" key="2">
    <source>
        <dbReference type="Pfam" id="PF09813"/>
    </source>
</evidence>
<reference evidence="4" key="1">
    <citation type="journal article" date="2015" name="PLoS Genet.">
        <title>The dynamic genome and transcriptome of the human fungal pathogen Blastomyces and close relative Emmonsia.</title>
        <authorList>
            <person name="Munoz J.F."/>
            <person name="Gauthier G.M."/>
            <person name="Desjardins C.A."/>
            <person name="Gallo J.E."/>
            <person name="Holder J."/>
            <person name="Sullivan T.D."/>
            <person name="Marty A.J."/>
            <person name="Carmen J.C."/>
            <person name="Chen Z."/>
            <person name="Ding L."/>
            <person name="Gujja S."/>
            <person name="Magrini V."/>
            <person name="Misas E."/>
            <person name="Mitreva M."/>
            <person name="Priest M."/>
            <person name="Saif S."/>
            <person name="Whiston E.A."/>
            <person name="Young S."/>
            <person name="Zeng Q."/>
            <person name="Goldman W.E."/>
            <person name="Mardis E.R."/>
            <person name="Taylor J.W."/>
            <person name="McEwen J.G."/>
            <person name="Clay O.K."/>
            <person name="Klein B.S."/>
            <person name="Cuomo C.A."/>
        </authorList>
    </citation>
    <scope>NUCLEOTIDE SEQUENCE [LARGE SCALE GENOMIC DNA]</scope>
    <source>
        <strain evidence="4">UAMH 139</strain>
    </source>
</reference>
<feature type="domain" description="Cytochrome c oxidase assembly factor 3 mitochondrial coiled-coil" evidence="2">
    <location>
        <begin position="19"/>
        <end position="85"/>
    </location>
</feature>
<evidence type="ECO:0000256" key="1">
    <source>
        <dbReference type="SAM" id="MobiDB-lite"/>
    </source>
</evidence>
<gene>
    <name evidence="3" type="ORF">EMPG_17879</name>
</gene>